<feature type="transmembrane region" description="Helical" evidence="1">
    <location>
        <begin position="41"/>
        <end position="63"/>
    </location>
</feature>
<dbReference type="InterPro" id="IPR051311">
    <property type="entry name" value="DedA_domain"/>
</dbReference>
<dbReference type="PANTHER" id="PTHR42709:SF4">
    <property type="entry name" value="INNER MEMBRANE PROTEIN YQAA"/>
    <property type="match status" value="1"/>
</dbReference>
<proteinExistence type="predicted"/>
<protein>
    <recommendedName>
        <fullName evidence="4">DedA family protein</fullName>
    </recommendedName>
</protein>
<reference evidence="3" key="2">
    <citation type="journal article" date="2020" name="Antonie Van Leeuwenhoek">
        <title>Labilibaculum antarcticum sp. nov., a novel facultative anaerobic, psychrotorelant bacterium isolated from marine sediment of Antarctica.</title>
        <authorList>
            <person name="Watanabe M."/>
            <person name="Kojima H."/>
            <person name="Fukui M."/>
        </authorList>
    </citation>
    <scope>NUCLEOTIDE SEQUENCE [LARGE SCALE GENOMIC DNA]</scope>
    <source>
        <strain evidence="3">SPP2</strain>
    </source>
</reference>
<keyword evidence="1" id="KW-0472">Membrane</keyword>
<keyword evidence="1" id="KW-0812">Transmembrane</keyword>
<evidence type="ECO:0008006" key="4">
    <source>
        <dbReference type="Google" id="ProtNLM"/>
    </source>
</evidence>
<accession>A0A1Y1CIU4</accession>
<dbReference type="Proteomes" id="UP000218267">
    <property type="component" value="Chromosome"/>
</dbReference>
<feature type="transmembrane region" description="Helical" evidence="1">
    <location>
        <begin position="95"/>
        <end position="115"/>
    </location>
</feature>
<name>A0A1Y1CIU4_9BACT</name>
<evidence type="ECO:0000313" key="3">
    <source>
        <dbReference type="Proteomes" id="UP000218267"/>
    </source>
</evidence>
<evidence type="ECO:0000313" key="2">
    <source>
        <dbReference type="EMBL" id="BAX79932.1"/>
    </source>
</evidence>
<gene>
    <name evidence="2" type="ORF">ALGA_1556</name>
</gene>
<dbReference type="EMBL" id="AP018042">
    <property type="protein sequence ID" value="BAX79932.1"/>
    <property type="molecule type" value="Genomic_DNA"/>
</dbReference>
<organism evidence="2 3">
    <name type="scientific">Labilibaculum antarcticum</name>
    <dbReference type="NCBI Taxonomy" id="1717717"/>
    <lineage>
        <taxon>Bacteria</taxon>
        <taxon>Pseudomonadati</taxon>
        <taxon>Bacteroidota</taxon>
        <taxon>Bacteroidia</taxon>
        <taxon>Marinilabiliales</taxon>
        <taxon>Marinifilaceae</taxon>
        <taxon>Labilibaculum</taxon>
    </lineage>
</organism>
<dbReference type="OrthoDB" id="9814483at2"/>
<feature type="transmembrane region" description="Helical" evidence="1">
    <location>
        <begin position="121"/>
        <end position="143"/>
    </location>
</feature>
<dbReference type="KEGG" id="mbas:ALGA_1556"/>
<feature type="transmembrane region" description="Helical" evidence="1">
    <location>
        <begin position="12"/>
        <end position="35"/>
    </location>
</feature>
<evidence type="ECO:0000256" key="1">
    <source>
        <dbReference type="SAM" id="Phobius"/>
    </source>
</evidence>
<dbReference type="RefSeq" id="WP_096433502.1">
    <property type="nucleotide sequence ID" value="NZ_AP018042.1"/>
</dbReference>
<dbReference type="AlphaFoldDB" id="A0A1Y1CIU4"/>
<sequence>MADLFEYGYWGLFFASFLAATILPFSSEAILSLFVYSGYDISVTVAIASLGNWLGGMLTYYLGYLGKWTWIEKFLRINQAKAEKTKLFLQNKGSALAFFAFLPVVGDIIPLGLGLLRSKPIWVALFMAAGKLCRYIVWAWITLQIINA</sequence>
<dbReference type="PANTHER" id="PTHR42709">
    <property type="entry name" value="ALKALINE PHOSPHATASE LIKE PROTEIN"/>
    <property type="match status" value="1"/>
</dbReference>
<keyword evidence="1" id="KW-1133">Transmembrane helix</keyword>
<reference evidence="2 3" key="1">
    <citation type="journal article" date="2018" name="Mar. Genomics">
        <title>Complete genome sequence of Marinifilaceae bacterium strain SPP2, isolated from the Antarctic marine sediment.</title>
        <authorList>
            <person name="Watanabe M."/>
            <person name="Kojima H."/>
            <person name="Fukui M."/>
        </authorList>
    </citation>
    <scope>NUCLEOTIDE SEQUENCE [LARGE SCALE GENOMIC DNA]</scope>
    <source>
        <strain evidence="2 3">SPP2</strain>
    </source>
</reference>
<keyword evidence="3" id="KW-1185">Reference proteome</keyword>